<name>A0ABU8HB56_9BACI</name>
<keyword evidence="2" id="KW-0677">Repeat</keyword>
<dbReference type="EMBL" id="JBBAXC010000003">
    <property type="protein sequence ID" value="MEI5906418.1"/>
    <property type="molecule type" value="Genomic_DNA"/>
</dbReference>
<sequence>MKKKGILNLFLAFSMVLSLGGFTQAEAAEPGLEGAPLPGVYLYEDYDFEGDVLHFLSPGEYNLDDDYDFNDVLSSLRIVGDYSVVLYEDNDWTNTRSYFDSSVVDISDYAIDNDNASSIIIYKLPKNDGGLHLFEDYNFEGDHYRFGPGLYDLKDFDFNNETSSFYINGSYRVTFFQDTFSGASITVKSVTYLEQEEFRNFILGNDTITSIWVEEL</sequence>
<evidence type="ECO:0000313" key="6">
    <source>
        <dbReference type="Proteomes" id="UP001312865"/>
    </source>
</evidence>
<accession>A0ABU8HB56</accession>
<dbReference type="Pfam" id="PF00030">
    <property type="entry name" value="Crystall"/>
    <property type="match status" value="1"/>
</dbReference>
<evidence type="ECO:0000256" key="2">
    <source>
        <dbReference type="ARBA" id="ARBA00022737"/>
    </source>
</evidence>
<dbReference type="InterPro" id="IPR011024">
    <property type="entry name" value="G_crystallin-like"/>
</dbReference>
<evidence type="ECO:0000313" key="5">
    <source>
        <dbReference type="EMBL" id="MEI5906418.1"/>
    </source>
</evidence>
<feature type="chain" id="PRO_5045137537" evidence="3">
    <location>
        <begin position="28"/>
        <end position="216"/>
    </location>
</feature>
<evidence type="ECO:0000256" key="1">
    <source>
        <dbReference type="ARBA" id="ARBA00009646"/>
    </source>
</evidence>
<dbReference type="PROSITE" id="PS50915">
    <property type="entry name" value="CRYSTALLIN_BETA_GAMMA"/>
    <property type="match status" value="1"/>
</dbReference>
<protein>
    <submittedName>
        <fullName evidence="5">Beta/gamma crystallin-related protein</fullName>
    </submittedName>
</protein>
<feature type="domain" description="Beta/gamma crystallin 'Greek key'" evidence="4">
    <location>
        <begin position="129"/>
        <end position="169"/>
    </location>
</feature>
<comment type="similarity">
    <text evidence="1">Belongs to the beta/gamma-crystallin family.</text>
</comment>
<dbReference type="InterPro" id="IPR001064">
    <property type="entry name" value="Beta/gamma_crystallin"/>
</dbReference>
<keyword evidence="3" id="KW-0732">Signal</keyword>
<reference evidence="5 6" key="1">
    <citation type="journal article" date="2018" name="J. Microbiol.">
        <title>Bacillus spongiae sp. nov., isolated from sponge of Jeju Island.</title>
        <authorList>
            <person name="Lee G.E."/>
            <person name="Im W.T."/>
            <person name="Park J.S."/>
        </authorList>
    </citation>
    <scope>NUCLEOTIDE SEQUENCE [LARGE SCALE GENOMIC DNA]</scope>
    <source>
        <strain evidence="5 6">135PIL107-10</strain>
    </source>
</reference>
<evidence type="ECO:0000256" key="3">
    <source>
        <dbReference type="SAM" id="SignalP"/>
    </source>
</evidence>
<dbReference type="Gene3D" id="2.60.20.10">
    <property type="entry name" value="Crystallins"/>
    <property type="match status" value="2"/>
</dbReference>
<gene>
    <name evidence="5" type="ORF">WAK64_05035</name>
</gene>
<dbReference type="RefSeq" id="WP_336585851.1">
    <property type="nucleotide sequence ID" value="NZ_JBBAXC010000003.1"/>
</dbReference>
<dbReference type="SUPFAM" id="SSF49695">
    <property type="entry name" value="gamma-Crystallin-like"/>
    <property type="match status" value="2"/>
</dbReference>
<organism evidence="5 6">
    <name type="scientific">Bacillus spongiae</name>
    <dbReference type="NCBI Taxonomy" id="2683610"/>
    <lineage>
        <taxon>Bacteria</taxon>
        <taxon>Bacillati</taxon>
        <taxon>Bacillota</taxon>
        <taxon>Bacilli</taxon>
        <taxon>Bacillales</taxon>
        <taxon>Bacillaceae</taxon>
        <taxon>Bacillus</taxon>
    </lineage>
</organism>
<feature type="signal peptide" evidence="3">
    <location>
        <begin position="1"/>
        <end position="27"/>
    </location>
</feature>
<keyword evidence="6" id="KW-1185">Reference proteome</keyword>
<dbReference type="Proteomes" id="UP001312865">
    <property type="component" value="Unassembled WGS sequence"/>
</dbReference>
<comment type="caution">
    <text evidence="5">The sequence shown here is derived from an EMBL/GenBank/DDBJ whole genome shotgun (WGS) entry which is preliminary data.</text>
</comment>
<evidence type="ECO:0000259" key="4">
    <source>
        <dbReference type="PROSITE" id="PS50915"/>
    </source>
</evidence>
<proteinExistence type="inferred from homology"/>